<feature type="compositionally biased region" description="Basic and acidic residues" evidence="6">
    <location>
        <begin position="119"/>
        <end position="128"/>
    </location>
</feature>
<accession>A0A6J2U565</accession>
<evidence type="ECO:0000256" key="2">
    <source>
        <dbReference type="ARBA" id="ARBA00022448"/>
    </source>
</evidence>
<feature type="transmembrane region" description="Helical" evidence="7">
    <location>
        <begin position="719"/>
        <end position="745"/>
    </location>
</feature>
<dbReference type="AlphaFoldDB" id="A0A6J2U565"/>
<keyword evidence="3 7" id="KW-0812">Transmembrane</keyword>
<dbReference type="PANTHER" id="PTHR43568:SF1">
    <property type="entry name" value="P PROTEIN"/>
    <property type="match status" value="1"/>
</dbReference>
<evidence type="ECO:0000256" key="4">
    <source>
        <dbReference type="ARBA" id="ARBA00022989"/>
    </source>
</evidence>
<sequence>MGLRDALRQLRPGSPSQGKCSIELQRRSASETLVTPAQVTEQSLQVWRQLPAEIRHDPSMASFQMENERIHGSSAASDDDDESRAQELEDEEPSFGVTDFVNTQKRHCRDEDKSTDDEGTTHSDHEHTNGPGNAKTLARRTHHKSKRSKEQRKRDKVWKRMGLLVFWIFAAVVLITVDEKHLLEKTLEVPRGTEGKYFKLLNKPTGDFRLKMYGAFNETAIHELLSGDENETLAHSWLTLQPQISTYDYEKRSQVFKNVLYAWQLPLLDVEHLEGAPRAVSRNLTYEMTTELSELLARNDTEMRLHIYSSAETDLAIVLNYNPLIVSMKTGSILAALILLIFYALLVWEVFERPFVAMVCSILSVTVLACFDDRPNMDEIIQWMDMELLTLLFCMMLLILILTETGVFDYLAVFCFEISGGKIWPMIYSLCLVTCLVSSVLDNMTTVLLLTPVAIRLCEVMRLDPVPVILGIIVHANIGGALTPIGDPISIIISTNHYISANGVTFLTFVAHTLPGVVLAVLHSCLYLRLFYHNIDSLRLKEPKELKELRREIKVWQRALNAISSYSKDSELVRGTLSGKVKQLKRTLRRKQRGVGSTDAYVSTLEELKEKYPIKNKQLLLQAAGALCFVIVCFFIQSVPHLRTLPLGWVALLGVILLLIILNRDDMEHLMHRIEWTTLLFFAAMFVMMECVERLGLFGCIGELTEHVILIVDKRHRLAMAIFMILWTSALASAILDSIPVAAMMVKLVTSLVAKESLGLPLEPLVWALTLGASFGGNGTLYGASANVISAGIAEQHGYKLSFTRYLKTILPMMLGQVTLMTIYLLVAHIAFEWH</sequence>
<dbReference type="PANTHER" id="PTHR43568">
    <property type="entry name" value="P PROTEIN"/>
    <property type="match status" value="1"/>
</dbReference>
<name>A0A6J2U565_DROLE</name>
<feature type="region of interest" description="Disordered" evidence="6">
    <location>
        <begin position="1"/>
        <end position="22"/>
    </location>
</feature>
<feature type="transmembrane region" description="Helical" evidence="7">
    <location>
        <begin position="354"/>
        <end position="371"/>
    </location>
</feature>
<evidence type="ECO:0000313" key="10">
    <source>
        <dbReference type="RefSeq" id="XP_030383085.1"/>
    </source>
</evidence>
<feature type="transmembrane region" description="Helical" evidence="7">
    <location>
        <begin position="331"/>
        <end position="348"/>
    </location>
</feature>
<feature type="region of interest" description="Disordered" evidence="6">
    <location>
        <begin position="68"/>
        <end position="154"/>
    </location>
</feature>
<dbReference type="GO" id="GO:0016020">
    <property type="term" value="C:membrane"/>
    <property type="evidence" value="ECO:0007669"/>
    <property type="project" value="UniProtKB-SubCell"/>
</dbReference>
<dbReference type="CDD" id="cd01116">
    <property type="entry name" value="P_permease"/>
    <property type="match status" value="1"/>
</dbReference>
<dbReference type="GeneID" id="115630605"/>
<evidence type="ECO:0000313" key="9">
    <source>
        <dbReference type="Proteomes" id="UP000504634"/>
    </source>
</evidence>
<keyword evidence="9" id="KW-1185">Reference proteome</keyword>
<feature type="transmembrane region" description="Helical" evidence="7">
    <location>
        <begin position="423"/>
        <end position="454"/>
    </location>
</feature>
<organism evidence="9 10">
    <name type="scientific">Drosophila lebanonensis</name>
    <name type="common">Fruit fly</name>
    <name type="synonym">Scaptodrosophila lebanonensis</name>
    <dbReference type="NCBI Taxonomy" id="7225"/>
    <lineage>
        <taxon>Eukaryota</taxon>
        <taxon>Metazoa</taxon>
        <taxon>Ecdysozoa</taxon>
        <taxon>Arthropoda</taxon>
        <taxon>Hexapoda</taxon>
        <taxon>Insecta</taxon>
        <taxon>Pterygota</taxon>
        <taxon>Neoptera</taxon>
        <taxon>Endopterygota</taxon>
        <taxon>Diptera</taxon>
        <taxon>Brachycera</taxon>
        <taxon>Muscomorpha</taxon>
        <taxon>Ephydroidea</taxon>
        <taxon>Drosophilidae</taxon>
        <taxon>Scaptodrosophila</taxon>
    </lineage>
</organism>
<keyword evidence="4 7" id="KW-1133">Transmembrane helix</keyword>
<feature type="domain" description="Citrate transporter-like" evidence="8">
    <location>
        <begin position="343"/>
        <end position="772"/>
    </location>
</feature>
<feature type="compositionally biased region" description="Acidic residues" evidence="6">
    <location>
        <begin position="77"/>
        <end position="93"/>
    </location>
</feature>
<feature type="transmembrane region" description="Helical" evidence="7">
    <location>
        <begin position="810"/>
        <end position="832"/>
    </location>
</feature>
<evidence type="ECO:0000256" key="5">
    <source>
        <dbReference type="ARBA" id="ARBA00023136"/>
    </source>
</evidence>
<feature type="transmembrane region" description="Helical" evidence="7">
    <location>
        <begin position="383"/>
        <end position="403"/>
    </location>
</feature>
<feature type="compositionally biased region" description="Basic residues" evidence="6">
    <location>
        <begin position="137"/>
        <end position="154"/>
    </location>
</feature>
<dbReference type="GO" id="GO:0055085">
    <property type="term" value="P:transmembrane transport"/>
    <property type="evidence" value="ECO:0007669"/>
    <property type="project" value="InterPro"/>
</dbReference>
<feature type="transmembrane region" description="Helical" evidence="7">
    <location>
        <begin position="157"/>
        <end position="177"/>
    </location>
</feature>
<evidence type="ECO:0000256" key="6">
    <source>
        <dbReference type="SAM" id="MobiDB-lite"/>
    </source>
</evidence>
<feature type="transmembrane region" description="Helical" evidence="7">
    <location>
        <begin position="765"/>
        <end position="789"/>
    </location>
</feature>
<dbReference type="RefSeq" id="XP_030383085.1">
    <property type="nucleotide sequence ID" value="XM_030527225.1"/>
</dbReference>
<evidence type="ECO:0000259" key="8">
    <source>
        <dbReference type="Pfam" id="PF03600"/>
    </source>
</evidence>
<protein>
    <submittedName>
        <fullName evidence="10">P protein</fullName>
    </submittedName>
</protein>
<evidence type="ECO:0000256" key="3">
    <source>
        <dbReference type="ARBA" id="ARBA00022692"/>
    </source>
</evidence>
<comment type="subcellular location">
    <subcellularLocation>
        <location evidence="1">Membrane</location>
        <topology evidence="1">Multi-pass membrane protein</topology>
    </subcellularLocation>
</comment>
<keyword evidence="2" id="KW-0813">Transport</keyword>
<feature type="transmembrane region" description="Helical" evidence="7">
    <location>
        <begin position="645"/>
        <end position="662"/>
    </location>
</feature>
<dbReference type="InterPro" id="IPR004680">
    <property type="entry name" value="Cit_transptr-like_dom"/>
</dbReference>
<gene>
    <name evidence="10" type="primary">LOC115630605</name>
</gene>
<proteinExistence type="predicted"/>
<reference evidence="10" key="1">
    <citation type="submission" date="2025-08" db="UniProtKB">
        <authorList>
            <consortium name="RefSeq"/>
        </authorList>
    </citation>
    <scope>IDENTIFICATION</scope>
    <source>
        <strain evidence="10">11010-0011.00</strain>
        <tissue evidence="10">Whole body</tissue>
    </source>
</reference>
<dbReference type="Pfam" id="PF03600">
    <property type="entry name" value="CitMHS"/>
    <property type="match status" value="1"/>
</dbReference>
<evidence type="ECO:0000256" key="7">
    <source>
        <dbReference type="SAM" id="Phobius"/>
    </source>
</evidence>
<keyword evidence="5 7" id="KW-0472">Membrane</keyword>
<feature type="transmembrane region" description="Helical" evidence="7">
    <location>
        <begin position="466"/>
        <end position="486"/>
    </location>
</feature>
<feature type="transmembrane region" description="Helical" evidence="7">
    <location>
        <begin position="506"/>
        <end position="532"/>
    </location>
</feature>
<dbReference type="InterPro" id="IPR051475">
    <property type="entry name" value="Diverse_Ion_Transporter"/>
</dbReference>
<evidence type="ECO:0000256" key="1">
    <source>
        <dbReference type="ARBA" id="ARBA00004141"/>
    </source>
</evidence>
<dbReference type="Proteomes" id="UP000504634">
    <property type="component" value="Unplaced"/>
</dbReference>
<feature type="transmembrane region" description="Helical" evidence="7">
    <location>
        <begin position="619"/>
        <end position="639"/>
    </location>
</feature>
<dbReference type="OrthoDB" id="442352at2759"/>